<evidence type="ECO:0000256" key="6">
    <source>
        <dbReference type="SAM" id="MobiDB-lite"/>
    </source>
</evidence>
<dbReference type="PANTHER" id="PTHR35042">
    <property type="entry name" value="ANTHRONE OXYGENASE ENCC"/>
    <property type="match status" value="1"/>
</dbReference>
<dbReference type="OrthoDB" id="5954308at2759"/>
<dbReference type="AlphaFoldDB" id="A0A6A5V0Y5"/>
<keyword evidence="3 7" id="KW-1133">Transmembrane helix</keyword>
<organism evidence="8 9">
    <name type="scientific">Bimuria novae-zelandiae CBS 107.79</name>
    <dbReference type="NCBI Taxonomy" id="1447943"/>
    <lineage>
        <taxon>Eukaryota</taxon>
        <taxon>Fungi</taxon>
        <taxon>Dikarya</taxon>
        <taxon>Ascomycota</taxon>
        <taxon>Pezizomycotina</taxon>
        <taxon>Dothideomycetes</taxon>
        <taxon>Pleosporomycetidae</taxon>
        <taxon>Pleosporales</taxon>
        <taxon>Massarineae</taxon>
        <taxon>Didymosphaeriaceae</taxon>
        <taxon>Bimuria</taxon>
    </lineage>
</organism>
<feature type="transmembrane region" description="Helical" evidence="7">
    <location>
        <begin position="92"/>
        <end position="119"/>
    </location>
</feature>
<protein>
    <recommendedName>
        <fullName evidence="10">DUF1772-domain-containing protein</fullName>
    </recommendedName>
</protein>
<keyword evidence="9" id="KW-1185">Reference proteome</keyword>
<feature type="transmembrane region" description="Helical" evidence="7">
    <location>
        <begin position="6"/>
        <end position="34"/>
    </location>
</feature>
<evidence type="ECO:0000256" key="4">
    <source>
        <dbReference type="ARBA" id="ARBA00023136"/>
    </source>
</evidence>
<dbReference type="PANTHER" id="PTHR35042:SF1">
    <property type="entry name" value="DUF1772-DOMAIN-CONTAINING PROTEIN"/>
    <property type="match status" value="1"/>
</dbReference>
<accession>A0A6A5V0Y5</accession>
<reference evidence="8" key="1">
    <citation type="journal article" date="2020" name="Stud. Mycol.">
        <title>101 Dothideomycetes genomes: a test case for predicting lifestyles and emergence of pathogens.</title>
        <authorList>
            <person name="Haridas S."/>
            <person name="Albert R."/>
            <person name="Binder M."/>
            <person name="Bloem J."/>
            <person name="Labutti K."/>
            <person name="Salamov A."/>
            <person name="Andreopoulos B."/>
            <person name="Baker S."/>
            <person name="Barry K."/>
            <person name="Bills G."/>
            <person name="Bluhm B."/>
            <person name="Cannon C."/>
            <person name="Castanera R."/>
            <person name="Culley D."/>
            <person name="Daum C."/>
            <person name="Ezra D."/>
            <person name="Gonzalez J."/>
            <person name="Henrissat B."/>
            <person name="Kuo A."/>
            <person name="Liang C."/>
            <person name="Lipzen A."/>
            <person name="Lutzoni F."/>
            <person name="Magnuson J."/>
            <person name="Mondo S."/>
            <person name="Nolan M."/>
            <person name="Ohm R."/>
            <person name="Pangilinan J."/>
            <person name="Park H.-J."/>
            <person name="Ramirez L."/>
            <person name="Alfaro M."/>
            <person name="Sun H."/>
            <person name="Tritt A."/>
            <person name="Yoshinaga Y."/>
            <person name="Zwiers L.-H."/>
            <person name="Turgeon B."/>
            <person name="Goodwin S."/>
            <person name="Spatafora J."/>
            <person name="Crous P."/>
            <person name="Grigoriev I."/>
        </authorList>
    </citation>
    <scope>NUCLEOTIDE SEQUENCE</scope>
    <source>
        <strain evidence="8">CBS 107.79</strain>
    </source>
</reference>
<proteinExistence type="inferred from homology"/>
<evidence type="ECO:0008006" key="10">
    <source>
        <dbReference type="Google" id="ProtNLM"/>
    </source>
</evidence>
<evidence type="ECO:0000256" key="3">
    <source>
        <dbReference type="ARBA" id="ARBA00022989"/>
    </source>
</evidence>
<feature type="compositionally biased region" description="Basic and acidic residues" evidence="6">
    <location>
        <begin position="163"/>
        <end position="175"/>
    </location>
</feature>
<evidence type="ECO:0000313" key="9">
    <source>
        <dbReference type="Proteomes" id="UP000800036"/>
    </source>
</evidence>
<dbReference type="Proteomes" id="UP000800036">
    <property type="component" value="Unassembled WGS sequence"/>
</dbReference>
<keyword evidence="2 7" id="KW-0812">Transmembrane</keyword>
<evidence type="ECO:0000313" key="8">
    <source>
        <dbReference type="EMBL" id="KAF1970745.1"/>
    </source>
</evidence>
<sequence>MSATQLVQIVSIATALVAAGGIATLSLFDVPLLLSQPASRSLPLTRWLFSRGSHIFPSAAFVSSGGFAFLAYDALPPATVLRSATQGGPVGYYIAAALLSISIAPWTSLVMIPTNFTLIEKNEQKGGKMSEAAPDEATRRSAEGSVNNEGGASQWTDLSGSQERTKDKSTQGDDK</sequence>
<comment type="similarity">
    <text evidence="5">Belongs to the anthrone oxygenase family.</text>
</comment>
<name>A0A6A5V0Y5_9PLEO</name>
<gene>
    <name evidence="8" type="ORF">BU23DRAFT_556464</name>
</gene>
<keyword evidence="4 7" id="KW-0472">Membrane</keyword>
<evidence type="ECO:0000256" key="2">
    <source>
        <dbReference type="ARBA" id="ARBA00022692"/>
    </source>
</evidence>
<feature type="region of interest" description="Disordered" evidence="6">
    <location>
        <begin position="124"/>
        <end position="175"/>
    </location>
</feature>
<feature type="transmembrane region" description="Helical" evidence="7">
    <location>
        <begin position="55"/>
        <end position="72"/>
    </location>
</feature>
<evidence type="ECO:0000256" key="1">
    <source>
        <dbReference type="ARBA" id="ARBA00004141"/>
    </source>
</evidence>
<feature type="compositionally biased region" description="Polar residues" evidence="6">
    <location>
        <begin position="144"/>
        <end position="162"/>
    </location>
</feature>
<dbReference type="GO" id="GO:0016020">
    <property type="term" value="C:membrane"/>
    <property type="evidence" value="ECO:0007669"/>
    <property type="project" value="UniProtKB-SubCell"/>
</dbReference>
<dbReference type="InterPro" id="IPR013901">
    <property type="entry name" value="Anthrone_oxy"/>
</dbReference>
<dbReference type="Pfam" id="PF08592">
    <property type="entry name" value="Anthrone_oxy"/>
    <property type="match status" value="1"/>
</dbReference>
<evidence type="ECO:0000256" key="7">
    <source>
        <dbReference type="SAM" id="Phobius"/>
    </source>
</evidence>
<dbReference type="EMBL" id="ML976698">
    <property type="protein sequence ID" value="KAF1970745.1"/>
    <property type="molecule type" value="Genomic_DNA"/>
</dbReference>
<comment type="subcellular location">
    <subcellularLocation>
        <location evidence="1">Membrane</location>
        <topology evidence="1">Multi-pass membrane protein</topology>
    </subcellularLocation>
</comment>
<evidence type="ECO:0000256" key="5">
    <source>
        <dbReference type="ARBA" id="ARBA00034313"/>
    </source>
</evidence>